<feature type="transmembrane region" description="Helical" evidence="5">
    <location>
        <begin position="162"/>
        <end position="183"/>
    </location>
</feature>
<name>A0A9P0AIP2_BEMTA</name>
<reference evidence="7" key="1">
    <citation type="submission" date="2021-12" db="EMBL/GenBank/DDBJ databases">
        <authorList>
            <person name="King R."/>
        </authorList>
    </citation>
    <scope>NUCLEOTIDE SEQUENCE</scope>
</reference>
<sequence>MEDPVEKLIGEFGPWQARLGLLMALLKLPICWFQLNIIFIAPTTPFWCIEVSPNTGTQEYRNETCWHSTGKGATQVKCNQWEYDRTISRNTIISQWDLVCDRAAWVSITQMTFMLGVLLGNIIFGVAADRVGRKYPLLLAIAMQAVCGCALTFVPWFELFLLFRFILALATGGTMVISFVLCMEVVGGKWRTTVPILYQIPFGLGHCFMAGFAFFLRDWRQFQFALALISSFYLGYIWVLSESPRWLLAVGRQEEAIAVLEKAALLNGRNTAIIAKTIQQHYPSSIIKSTSESNNETGPKKATMADVMRSPTLRTHCILVWFGWFACGLSFFGFSQFQAQLGGNIFVNVILGGLLGGVLGPLACIKIVHKCGRRHTIIYTQLIAGVALLMIALFPRGTFSFDWPRILLALTATLSLSITFPAQYLMSGEIFPTVVRNMCIGTASMFARLGSMIAPFTLDLTYLGLGPDLPLIVFGILPILCALTIIPLPETKDLKLPDTIVAEEKAAPNAESSRAVAESSKTSEASTLNMVWVRSPSPETLNYYLLINVRCFTAIFHQVVIPKRVL</sequence>
<keyword evidence="2 5" id="KW-0812">Transmembrane</keyword>
<feature type="transmembrane region" description="Helical" evidence="5">
    <location>
        <begin position="377"/>
        <end position="394"/>
    </location>
</feature>
<dbReference type="GO" id="GO:0022857">
    <property type="term" value="F:transmembrane transporter activity"/>
    <property type="evidence" value="ECO:0007669"/>
    <property type="project" value="InterPro"/>
</dbReference>
<proteinExistence type="predicted"/>
<evidence type="ECO:0000256" key="1">
    <source>
        <dbReference type="ARBA" id="ARBA00004141"/>
    </source>
</evidence>
<feature type="transmembrane region" description="Helical" evidence="5">
    <location>
        <begin position="438"/>
        <end position="457"/>
    </location>
</feature>
<evidence type="ECO:0000256" key="3">
    <source>
        <dbReference type="ARBA" id="ARBA00022989"/>
    </source>
</evidence>
<feature type="transmembrane region" description="Helical" evidence="5">
    <location>
        <begin position="195"/>
        <end position="216"/>
    </location>
</feature>
<evidence type="ECO:0000313" key="8">
    <source>
        <dbReference type="Proteomes" id="UP001152759"/>
    </source>
</evidence>
<keyword evidence="3 5" id="KW-1133">Transmembrane helix</keyword>
<dbReference type="Gene3D" id="1.20.1250.20">
    <property type="entry name" value="MFS general substrate transporter like domains"/>
    <property type="match status" value="1"/>
</dbReference>
<feature type="transmembrane region" description="Helical" evidence="5">
    <location>
        <begin position="135"/>
        <end position="156"/>
    </location>
</feature>
<keyword evidence="4 5" id="KW-0472">Membrane</keyword>
<protein>
    <recommendedName>
        <fullName evidence="6">Major facilitator superfamily (MFS) profile domain-containing protein</fullName>
    </recommendedName>
</protein>
<dbReference type="PROSITE" id="PS50850">
    <property type="entry name" value="MFS"/>
    <property type="match status" value="1"/>
</dbReference>
<dbReference type="InterPro" id="IPR020846">
    <property type="entry name" value="MFS_dom"/>
</dbReference>
<evidence type="ECO:0000259" key="6">
    <source>
        <dbReference type="PROSITE" id="PS50850"/>
    </source>
</evidence>
<dbReference type="AlphaFoldDB" id="A0A9P0AIP2"/>
<feature type="transmembrane region" description="Helical" evidence="5">
    <location>
        <begin position="469"/>
        <end position="488"/>
    </location>
</feature>
<evidence type="ECO:0000256" key="2">
    <source>
        <dbReference type="ARBA" id="ARBA00022692"/>
    </source>
</evidence>
<evidence type="ECO:0000256" key="4">
    <source>
        <dbReference type="ARBA" id="ARBA00023136"/>
    </source>
</evidence>
<dbReference type="Pfam" id="PF00083">
    <property type="entry name" value="Sugar_tr"/>
    <property type="match status" value="1"/>
</dbReference>
<organism evidence="7 8">
    <name type="scientific">Bemisia tabaci</name>
    <name type="common">Sweetpotato whitefly</name>
    <name type="synonym">Aleurodes tabaci</name>
    <dbReference type="NCBI Taxonomy" id="7038"/>
    <lineage>
        <taxon>Eukaryota</taxon>
        <taxon>Metazoa</taxon>
        <taxon>Ecdysozoa</taxon>
        <taxon>Arthropoda</taxon>
        <taxon>Hexapoda</taxon>
        <taxon>Insecta</taxon>
        <taxon>Pterygota</taxon>
        <taxon>Neoptera</taxon>
        <taxon>Paraneoptera</taxon>
        <taxon>Hemiptera</taxon>
        <taxon>Sternorrhyncha</taxon>
        <taxon>Aleyrodoidea</taxon>
        <taxon>Aleyrodidae</taxon>
        <taxon>Aleyrodinae</taxon>
        <taxon>Bemisia</taxon>
    </lineage>
</organism>
<keyword evidence="8" id="KW-1185">Reference proteome</keyword>
<dbReference type="Proteomes" id="UP001152759">
    <property type="component" value="Chromosome 7"/>
</dbReference>
<accession>A0A9P0AIP2</accession>
<feature type="transmembrane region" description="Helical" evidence="5">
    <location>
        <begin position="21"/>
        <end position="41"/>
    </location>
</feature>
<evidence type="ECO:0000256" key="5">
    <source>
        <dbReference type="SAM" id="Phobius"/>
    </source>
</evidence>
<feature type="domain" description="Major facilitator superfamily (MFS) profile" evidence="6">
    <location>
        <begin position="20"/>
        <end position="493"/>
    </location>
</feature>
<dbReference type="PANTHER" id="PTHR24064">
    <property type="entry name" value="SOLUTE CARRIER FAMILY 22 MEMBER"/>
    <property type="match status" value="1"/>
</dbReference>
<dbReference type="EMBL" id="OU963868">
    <property type="protein sequence ID" value="CAH0392599.1"/>
    <property type="molecule type" value="Genomic_DNA"/>
</dbReference>
<feature type="transmembrane region" description="Helical" evidence="5">
    <location>
        <begin position="345"/>
        <end position="365"/>
    </location>
</feature>
<dbReference type="SUPFAM" id="SSF103473">
    <property type="entry name" value="MFS general substrate transporter"/>
    <property type="match status" value="1"/>
</dbReference>
<gene>
    <name evidence="7" type="ORF">BEMITA_LOCUS11100</name>
</gene>
<comment type="subcellular location">
    <subcellularLocation>
        <location evidence="1">Membrane</location>
        <topology evidence="1">Multi-pass membrane protein</topology>
    </subcellularLocation>
</comment>
<feature type="transmembrane region" description="Helical" evidence="5">
    <location>
        <begin position="406"/>
        <end position="426"/>
    </location>
</feature>
<feature type="transmembrane region" description="Helical" evidence="5">
    <location>
        <begin position="104"/>
        <end position="128"/>
    </location>
</feature>
<evidence type="ECO:0000313" key="7">
    <source>
        <dbReference type="EMBL" id="CAH0392599.1"/>
    </source>
</evidence>
<dbReference type="InterPro" id="IPR005828">
    <property type="entry name" value="MFS_sugar_transport-like"/>
</dbReference>
<dbReference type="GO" id="GO:0016020">
    <property type="term" value="C:membrane"/>
    <property type="evidence" value="ECO:0007669"/>
    <property type="project" value="UniProtKB-SubCell"/>
</dbReference>
<dbReference type="InterPro" id="IPR036259">
    <property type="entry name" value="MFS_trans_sf"/>
</dbReference>
<feature type="transmembrane region" description="Helical" evidence="5">
    <location>
        <begin position="222"/>
        <end position="240"/>
    </location>
</feature>
<dbReference type="CDD" id="cd17317">
    <property type="entry name" value="MFS_SLC22"/>
    <property type="match status" value="1"/>
</dbReference>
<feature type="transmembrane region" description="Helical" evidence="5">
    <location>
        <begin position="318"/>
        <end position="339"/>
    </location>
</feature>